<dbReference type="InterPro" id="IPR014938">
    <property type="entry name" value="YfhH-like"/>
</dbReference>
<gene>
    <name evidence="1" type="ORF">H9659_09890</name>
</gene>
<protein>
    <submittedName>
        <fullName evidence="1">YfhH family protein</fullName>
    </submittedName>
</protein>
<dbReference type="Pfam" id="PF08838">
    <property type="entry name" value="DUF1811"/>
    <property type="match status" value="1"/>
</dbReference>
<dbReference type="Proteomes" id="UP000659496">
    <property type="component" value="Unassembled WGS sequence"/>
</dbReference>
<dbReference type="Gene3D" id="1.10.287.880">
    <property type="entry name" value="Hypothetical protein YfhH domain"/>
    <property type="match status" value="1"/>
</dbReference>
<proteinExistence type="predicted"/>
<dbReference type="SUPFAM" id="SSF101697">
    <property type="entry name" value="Hypothetical protein YfhH"/>
    <property type="match status" value="1"/>
</dbReference>
<dbReference type="EMBL" id="JACSQY010000006">
    <property type="protein sequence ID" value="MBD7908639.1"/>
    <property type="molecule type" value="Genomic_DNA"/>
</dbReference>
<dbReference type="InterPro" id="IPR036289">
    <property type="entry name" value="YfhH"/>
</dbReference>
<sequence length="110" mass="12757">MENEKKYSQMTEQELRTEIARLMEKARKAEQLGILNEYAVYQRKALMAQSYLIDPASIVPGEIYRIQGDEGYFFKVDYLKGRFAWGYRMGGEQAEEALPLAMLTYVKTGK</sequence>
<keyword evidence="2" id="KW-1185">Reference proteome</keyword>
<evidence type="ECO:0000313" key="2">
    <source>
        <dbReference type="Proteomes" id="UP000659496"/>
    </source>
</evidence>
<comment type="caution">
    <text evidence="1">The sequence shown here is derived from an EMBL/GenBank/DDBJ whole genome shotgun (WGS) entry which is preliminary data.</text>
</comment>
<name>A0ABR8PKG1_9BACL</name>
<reference evidence="1 2" key="1">
    <citation type="submission" date="2020-08" db="EMBL/GenBank/DDBJ databases">
        <title>A Genomic Blueprint of the Chicken Gut Microbiome.</title>
        <authorList>
            <person name="Gilroy R."/>
            <person name="Ravi A."/>
            <person name="Getino M."/>
            <person name="Pursley I."/>
            <person name="Horton D.L."/>
            <person name="Alikhan N.-F."/>
            <person name="Baker D."/>
            <person name="Gharbi K."/>
            <person name="Hall N."/>
            <person name="Watson M."/>
            <person name="Adriaenssens E.M."/>
            <person name="Foster-Nyarko E."/>
            <person name="Jarju S."/>
            <person name="Secka A."/>
            <person name="Antonio M."/>
            <person name="Oren A."/>
            <person name="Chaudhuri R."/>
            <person name="La Ragione R.M."/>
            <person name="Hildebrand F."/>
            <person name="Pallen M.J."/>
        </authorList>
    </citation>
    <scope>NUCLEOTIDE SEQUENCE [LARGE SCALE GENOMIC DNA]</scope>
    <source>
        <strain evidence="1 2">Sa3CUA8</strain>
    </source>
</reference>
<organism evidence="1 2">
    <name type="scientific">Sporosarcina gallistercoris</name>
    <dbReference type="NCBI Taxonomy" id="2762245"/>
    <lineage>
        <taxon>Bacteria</taxon>
        <taxon>Bacillati</taxon>
        <taxon>Bacillota</taxon>
        <taxon>Bacilli</taxon>
        <taxon>Bacillales</taxon>
        <taxon>Caryophanaceae</taxon>
        <taxon>Sporosarcina</taxon>
    </lineage>
</organism>
<dbReference type="RefSeq" id="WP_191689967.1">
    <property type="nucleotide sequence ID" value="NZ_JACSQY010000006.1"/>
</dbReference>
<evidence type="ECO:0000313" key="1">
    <source>
        <dbReference type="EMBL" id="MBD7908639.1"/>
    </source>
</evidence>
<accession>A0ABR8PKG1</accession>
<dbReference type="Gene3D" id="2.30.30.340">
    <property type="entry name" value="Hypothetical protein YfhH like domains"/>
    <property type="match status" value="1"/>
</dbReference>